<dbReference type="Proteomes" id="UP000609802">
    <property type="component" value="Unassembled WGS sequence"/>
</dbReference>
<dbReference type="PIRSF" id="PIRSF017082">
    <property type="entry name" value="YflP"/>
    <property type="match status" value="1"/>
</dbReference>
<keyword evidence="2" id="KW-0732">Signal</keyword>
<comment type="similarity">
    <text evidence="1">Belongs to the UPF0065 (bug) family.</text>
</comment>
<name>A0ABQ3ISU7_9RHOB</name>
<keyword evidence="4" id="KW-1185">Reference proteome</keyword>
<proteinExistence type="inferred from homology"/>
<dbReference type="CDD" id="cd07012">
    <property type="entry name" value="PBP2_Bug_TTT"/>
    <property type="match status" value="1"/>
</dbReference>
<dbReference type="InterPro" id="IPR042100">
    <property type="entry name" value="Bug_dom1"/>
</dbReference>
<sequence length="321" mass="33604">MFAAMKSIALGAAIAVASTTLAIAQDYPKKPVSMIVAYSPGGGTDTAARIIANYMEKHLGQRLVIRNKPGAGGQVGFSTLARAKNDGYTIGFINIPSIFLVKMLRDDVPFEMSDFEPIGNIQLDPVVLTVPADSPFETFADFAEAAKANPGGLTVGGDGPQSNNQLQLVVAEDALGIDVNFVPFNGSGPAITATLGNQVDASVPSASSATGQVNEGRLRALAVFADARYPYLPDVPTIAEASGAEVQNIGASMRGVAVPKGVAPEQKAVLEEAFKNVVNDPDFIAHIERLGLPLTYMTADEFADYLASAEEGIGKYVDLLK</sequence>
<dbReference type="Pfam" id="PF03401">
    <property type="entry name" value="TctC"/>
    <property type="match status" value="1"/>
</dbReference>
<feature type="chain" id="PRO_5045357121" evidence="2">
    <location>
        <begin position="25"/>
        <end position="321"/>
    </location>
</feature>
<evidence type="ECO:0000313" key="3">
    <source>
        <dbReference type="EMBL" id="GHE90785.1"/>
    </source>
</evidence>
<organism evidence="3 4">
    <name type="scientific">Aliiroseovarius zhejiangensis</name>
    <dbReference type="NCBI Taxonomy" id="1632025"/>
    <lineage>
        <taxon>Bacteria</taxon>
        <taxon>Pseudomonadati</taxon>
        <taxon>Pseudomonadota</taxon>
        <taxon>Alphaproteobacteria</taxon>
        <taxon>Rhodobacterales</taxon>
        <taxon>Paracoccaceae</taxon>
        <taxon>Aliiroseovarius</taxon>
    </lineage>
</organism>
<accession>A0ABQ3ISU7</accession>
<evidence type="ECO:0000256" key="1">
    <source>
        <dbReference type="ARBA" id="ARBA00006987"/>
    </source>
</evidence>
<dbReference type="Gene3D" id="3.40.190.10">
    <property type="entry name" value="Periplasmic binding protein-like II"/>
    <property type="match status" value="1"/>
</dbReference>
<dbReference type="EMBL" id="BNCH01000001">
    <property type="protein sequence ID" value="GHE90785.1"/>
    <property type="molecule type" value="Genomic_DNA"/>
</dbReference>
<evidence type="ECO:0000313" key="4">
    <source>
        <dbReference type="Proteomes" id="UP000609802"/>
    </source>
</evidence>
<dbReference type="InterPro" id="IPR005064">
    <property type="entry name" value="BUG"/>
</dbReference>
<dbReference type="PANTHER" id="PTHR42928:SF5">
    <property type="entry name" value="BLR1237 PROTEIN"/>
    <property type="match status" value="1"/>
</dbReference>
<comment type="caution">
    <text evidence="3">The sequence shown here is derived from an EMBL/GenBank/DDBJ whole genome shotgun (WGS) entry which is preliminary data.</text>
</comment>
<dbReference type="Gene3D" id="3.40.190.150">
    <property type="entry name" value="Bordetella uptake gene, domain 1"/>
    <property type="match status" value="1"/>
</dbReference>
<dbReference type="RefSeq" id="WP_229836487.1">
    <property type="nucleotide sequence ID" value="NZ_BNCH01000001.1"/>
</dbReference>
<feature type="signal peptide" evidence="2">
    <location>
        <begin position="1"/>
        <end position="24"/>
    </location>
</feature>
<evidence type="ECO:0000256" key="2">
    <source>
        <dbReference type="SAM" id="SignalP"/>
    </source>
</evidence>
<gene>
    <name evidence="3" type="ORF">GCM10016455_08990</name>
</gene>
<dbReference type="PANTHER" id="PTHR42928">
    <property type="entry name" value="TRICARBOXYLATE-BINDING PROTEIN"/>
    <property type="match status" value="1"/>
</dbReference>
<protein>
    <submittedName>
        <fullName evidence="3">Recombinase RecA</fullName>
    </submittedName>
</protein>
<dbReference type="SUPFAM" id="SSF53850">
    <property type="entry name" value="Periplasmic binding protein-like II"/>
    <property type="match status" value="1"/>
</dbReference>
<reference evidence="4" key="1">
    <citation type="journal article" date="2019" name="Int. J. Syst. Evol. Microbiol.">
        <title>The Global Catalogue of Microorganisms (GCM) 10K type strain sequencing project: providing services to taxonomists for standard genome sequencing and annotation.</title>
        <authorList>
            <consortium name="The Broad Institute Genomics Platform"/>
            <consortium name="The Broad Institute Genome Sequencing Center for Infectious Disease"/>
            <person name="Wu L."/>
            <person name="Ma J."/>
        </authorList>
    </citation>
    <scope>NUCLEOTIDE SEQUENCE [LARGE SCALE GENOMIC DNA]</scope>
    <source>
        <strain evidence="4">KCTC 42443</strain>
    </source>
</reference>